<dbReference type="Gene3D" id="3.40.50.10320">
    <property type="entry name" value="LmbE-like"/>
    <property type="match status" value="1"/>
</dbReference>
<evidence type="ECO:0008006" key="2">
    <source>
        <dbReference type="Google" id="ProtNLM"/>
    </source>
</evidence>
<reference evidence="1" key="1">
    <citation type="submission" date="2018-05" db="EMBL/GenBank/DDBJ databases">
        <authorList>
            <person name="Lanie J.A."/>
            <person name="Ng W.-L."/>
            <person name="Kazmierczak K.M."/>
            <person name="Andrzejewski T.M."/>
            <person name="Davidsen T.M."/>
            <person name="Wayne K.J."/>
            <person name="Tettelin H."/>
            <person name="Glass J.I."/>
            <person name="Rusch D."/>
            <person name="Podicherti R."/>
            <person name="Tsui H.-C.T."/>
            <person name="Winkler M.E."/>
        </authorList>
    </citation>
    <scope>NUCLEOTIDE SEQUENCE</scope>
</reference>
<dbReference type="InterPro" id="IPR003737">
    <property type="entry name" value="GlcNAc_PI_deacetylase-related"/>
</dbReference>
<dbReference type="SUPFAM" id="SSF102588">
    <property type="entry name" value="LmbE-like"/>
    <property type="match status" value="1"/>
</dbReference>
<dbReference type="Pfam" id="PF02585">
    <property type="entry name" value="PIG-L"/>
    <property type="match status" value="1"/>
</dbReference>
<proteinExistence type="predicted"/>
<dbReference type="AlphaFoldDB" id="A0A382A9X0"/>
<protein>
    <recommendedName>
        <fullName evidence="2">GlcNAc-PI de-N-acetylase</fullName>
    </recommendedName>
</protein>
<gene>
    <name evidence="1" type="ORF">METZ01_LOCUS151180</name>
</gene>
<name>A0A382A9X0_9ZZZZ</name>
<dbReference type="EMBL" id="UINC01024528">
    <property type="protein sequence ID" value="SVA98326.1"/>
    <property type="molecule type" value="Genomic_DNA"/>
</dbReference>
<sequence>MGGTIKKFTKQRHNVKIVLFATGITSRRATNYKNSTQYKVDKKTNKKMKEQVDMLRKEAIDAAKILGVTDIEFLDFPDNEMDLVSNLQISKEIERIIQKFRPEQVFTHSMFDVNVDHRSLYLATLTATRPKKGTKIKKVYAFEIPSSTEWYFPTQFSPNTFVDISNEIKAKIQAIKKYKNELEAFPHPRSINAISSISKKWGSVSGFSNAEAFYLIRELKDK</sequence>
<dbReference type="InterPro" id="IPR024078">
    <property type="entry name" value="LmbE-like_dom_sf"/>
</dbReference>
<evidence type="ECO:0000313" key="1">
    <source>
        <dbReference type="EMBL" id="SVA98326.1"/>
    </source>
</evidence>
<organism evidence="1">
    <name type="scientific">marine metagenome</name>
    <dbReference type="NCBI Taxonomy" id="408172"/>
    <lineage>
        <taxon>unclassified sequences</taxon>
        <taxon>metagenomes</taxon>
        <taxon>ecological metagenomes</taxon>
    </lineage>
</organism>
<accession>A0A382A9X0</accession>